<organism evidence="1 2">
    <name type="scientific">Actinoallomurus oryzae</name>
    <dbReference type="NCBI Taxonomy" id="502180"/>
    <lineage>
        <taxon>Bacteria</taxon>
        <taxon>Bacillati</taxon>
        <taxon>Actinomycetota</taxon>
        <taxon>Actinomycetes</taxon>
        <taxon>Streptosporangiales</taxon>
        <taxon>Thermomonosporaceae</taxon>
        <taxon>Actinoallomurus</taxon>
    </lineage>
</organism>
<name>A0ABP8PBN7_9ACTN</name>
<sequence>MSDSPEVVRQLLKAVVAYTRFFDTCDDGVLDDDTAIKQTEYASYLLNQLSDADRQRLIDELASLAALETDPSDREYLGTFAYAVGLADEEGS</sequence>
<dbReference type="EMBL" id="BAABHF010000009">
    <property type="protein sequence ID" value="GAA4483614.1"/>
    <property type="molecule type" value="Genomic_DNA"/>
</dbReference>
<dbReference type="Proteomes" id="UP001500503">
    <property type="component" value="Unassembled WGS sequence"/>
</dbReference>
<dbReference type="RefSeq" id="WP_345456873.1">
    <property type="nucleotide sequence ID" value="NZ_BAABHF010000009.1"/>
</dbReference>
<gene>
    <name evidence="1" type="ORF">GCM10023191_005430</name>
</gene>
<evidence type="ECO:0000313" key="2">
    <source>
        <dbReference type="Proteomes" id="UP001500503"/>
    </source>
</evidence>
<reference evidence="2" key="1">
    <citation type="journal article" date="2019" name="Int. J. Syst. Evol. Microbiol.">
        <title>The Global Catalogue of Microorganisms (GCM) 10K type strain sequencing project: providing services to taxonomists for standard genome sequencing and annotation.</title>
        <authorList>
            <consortium name="The Broad Institute Genomics Platform"/>
            <consortium name="The Broad Institute Genome Sequencing Center for Infectious Disease"/>
            <person name="Wu L."/>
            <person name="Ma J."/>
        </authorList>
    </citation>
    <scope>NUCLEOTIDE SEQUENCE [LARGE SCALE GENOMIC DNA]</scope>
    <source>
        <strain evidence="2">JCM 17933</strain>
    </source>
</reference>
<protein>
    <recommendedName>
        <fullName evidence="3">CdiI immunity protein domain-containing protein</fullName>
    </recommendedName>
</protein>
<keyword evidence="2" id="KW-1185">Reference proteome</keyword>
<evidence type="ECO:0000313" key="1">
    <source>
        <dbReference type="EMBL" id="GAA4483614.1"/>
    </source>
</evidence>
<proteinExistence type="predicted"/>
<comment type="caution">
    <text evidence="1">The sequence shown here is derived from an EMBL/GenBank/DDBJ whole genome shotgun (WGS) entry which is preliminary data.</text>
</comment>
<accession>A0ABP8PBN7</accession>
<evidence type="ECO:0008006" key="3">
    <source>
        <dbReference type="Google" id="ProtNLM"/>
    </source>
</evidence>